<sequence>MGRNYFSKEQIEELRKSKYVKKISEANVRFTDDFKNEFTGLLNTGASPIEALNKLGISPKILGPKRVGSLTTRMREQAMRPEGFSRKENSSKGKKRKLTFENE</sequence>
<dbReference type="AlphaFoldDB" id="A0A1T4M4E5"/>
<proteinExistence type="predicted"/>
<reference evidence="3" key="2">
    <citation type="submission" date="2017-02" db="EMBL/GenBank/DDBJ databases">
        <authorList>
            <person name="Peterson S.W."/>
        </authorList>
    </citation>
    <scope>NUCLEOTIDE SEQUENCE</scope>
    <source>
        <strain evidence="3">ATCC 25662</strain>
    </source>
</reference>
<evidence type="ECO:0000313" key="3">
    <source>
        <dbReference type="EMBL" id="SJZ61870.1"/>
    </source>
</evidence>
<evidence type="ECO:0000256" key="1">
    <source>
        <dbReference type="SAM" id="MobiDB-lite"/>
    </source>
</evidence>
<feature type="compositionally biased region" description="Basic and acidic residues" evidence="1">
    <location>
        <begin position="73"/>
        <end position="91"/>
    </location>
</feature>
<evidence type="ECO:0000313" key="4">
    <source>
        <dbReference type="Proteomes" id="UP000243297"/>
    </source>
</evidence>
<feature type="non-terminal residue" evidence="3">
    <location>
        <position position="103"/>
    </location>
</feature>
<dbReference type="EMBL" id="FUWY01000002">
    <property type="protein sequence ID" value="SJZ61870.1"/>
    <property type="molecule type" value="Genomic_DNA"/>
</dbReference>
<name>A0A1T4M4E5_9FIRM</name>
<dbReference type="OrthoDB" id="1652943at2"/>
<dbReference type="RefSeq" id="WP_078711116.1">
    <property type="nucleotide sequence ID" value="NZ_FUWY01000001.1"/>
</dbReference>
<accession>A0A1T4M4E5</accession>
<dbReference type="Proteomes" id="UP000243297">
    <property type="component" value="Unassembled WGS sequence"/>
</dbReference>
<feature type="region of interest" description="Disordered" evidence="1">
    <location>
        <begin position="66"/>
        <end position="103"/>
    </location>
</feature>
<evidence type="ECO:0000313" key="2">
    <source>
        <dbReference type="EMBL" id="SJZ45730.1"/>
    </source>
</evidence>
<dbReference type="InterPro" id="IPR046929">
    <property type="entry name" value="HTH_Tnp"/>
</dbReference>
<dbReference type="EMBL" id="FUWY01000001">
    <property type="protein sequence ID" value="SJZ45730.1"/>
    <property type="molecule type" value="Genomic_DNA"/>
</dbReference>
<protein>
    <submittedName>
        <fullName evidence="3">Uncharacterized protein</fullName>
    </submittedName>
</protein>
<organism evidence="3 4">
    <name type="scientific">Anaerorhabdus furcosa</name>
    <dbReference type="NCBI Taxonomy" id="118967"/>
    <lineage>
        <taxon>Bacteria</taxon>
        <taxon>Bacillati</taxon>
        <taxon>Bacillota</taxon>
        <taxon>Erysipelotrichia</taxon>
        <taxon>Erysipelotrichales</taxon>
        <taxon>Erysipelotrichaceae</taxon>
        <taxon>Anaerorhabdus</taxon>
    </lineage>
</organism>
<gene>
    <name evidence="2" type="ORF">SAMN02745191_0697</name>
    <name evidence="3" type="ORF">SAMN02745191_1184</name>
</gene>
<dbReference type="STRING" id="118967.SAMN02745191_0697"/>
<dbReference type="Pfam" id="PF20310">
    <property type="entry name" value="HTH_Tnp_2"/>
    <property type="match status" value="1"/>
</dbReference>
<reference evidence="4" key="1">
    <citation type="submission" date="2017-02" db="EMBL/GenBank/DDBJ databases">
        <authorList>
            <person name="Varghese N."/>
            <person name="Submissions S."/>
        </authorList>
    </citation>
    <scope>NUCLEOTIDE SEQUENCE [LARGE SCALE GENOMIC DNA]</scope>
    <source>
        <strain evidence="4">ATCC 25662</strain>
    </source>
</reference>
<keyword evidence="4" id="KW-1185">Reference proteome</keyword>